<dbReference type="Gene3D" id="2.40.50.140">
    <property type="entry name" value="Nucleic acid-binding proteins"/>
    <property type="match status" value="2"/>
</dbReference>
<dbReference type="SUPFAM" id="SSF50249">
    <property type="entry name" value="Nucleic acid-binding proteins"/>
    <property type="match status" value="2"/>
</dbReference>
<dbReference type="Proteomes" id="UP000799777">
    <property type="component" value="Unassembled WGS sequence"/>
</dbReference>
<protein>
    <submittedName>
        <fullName evidence="1">Uncharacterized protein</fullName>
    </submittedName>
</protein>
<dbReference type="PANTHER" id="PTHR21166">
    <property type="entry name" value="CELL DIVISION CONTROL PROTEIN 24 OB DOMAIN-CONTAINING PROTEIN-RELATED"/>
    <property type="match status" value="1"/>
</dbReference>
<dbReference type="PANTHER" id="PTHR21166:SF2">
    <property type="entry name" value="CELL DIVISION CONTROL PROTEIN 24 OB DOMAIN-CONTAINING PROTEIN-RELATED"/>
    <property type="match status" value="1"/>
</dbReference>
<comment type="caution">
    <text evidence="1">The sequence shown here is derived from an EMBL/GenBank/DDBJ whole genome shotgun (WGS) entry which is preliminary data.</text>
</comment>
<proteinExistence type="predicted"/>
<evidence type="ECO:0000313" key="2">
    <source>
        <dbReference type="Proteomes" id="UP000799777"/>
    </source>
</evidence>
<name>A0A9P4LGU9_9PLEO</name>
<dbReference type="OrthoDB" id="3248508at2759"/>
<gene>
    <name evidence="1" type="ORF">EK21DRAFT_80638</name>
</gene>
<dbReference type="EMBL" id="ML978340">
    <property type="protein sequence ID" value="KAF2023549.1"/>
    <property type="molecule type" value="Genomic_DNA"/>
</dbReference>
<keyword evidence="2" id="KW-1185">Reference proteome</keyword>
<dbReference type="GO" id="GO:0003697">
    <property type="term" value="F:single-stranded DNA binding"/>
    <property type="evidence" value="ECO:0007669"/>
    <property type="project" value="TreeGrafter"/>
</dbReference>
<dbReference type="GO" id="GO:0008310">
    <property type="term" value="F:single-stranded DNA 3'-5' DNA exonuclease activity"/>
    <property type="evidence" value="ECO:0007669"/>
    <property type="project" value="TreeGrafter"/>
</dbReference>
<accession>A0A9P4LGU9</accession>
<dbReference type="GO" id="GO:0000712">
    <property type="term" value="P:resolution of meiotic recombination intermediates"/>
    <property type="evidence" value="ECO:0007669"/>
    <property type="project" value="TreeGrafter"/>
</dbReference>
<dbReference type="InterPro" id="IPR052469">
    <property type="entry name" value="MEIOB"/>
</dbReference>
<sequence length="477" mass="52838">MPESSIQSFFTSSPTKNSDGFTAEEVQAALHPGGASASTPWIPTLDYEETDIGTLEPGPRNLTVMGRIVNYYNVAKPSKQHKAAQGYLKILLADNTGVLTVRLWYANTIYKIRLGRLVTVWTVHVSNSSEYNNLAPNNAPLFTSMFPEGERNCHFMVHESSDVGTQFKRPFNCKDSRALMGLMTLKSFTDGGYDVDEVKLLVCVKSIGARKKFINRNSTTSELLSLGIFDDTADASLTLYGVLCDSASSFTPSKTVLLISNPGWRIEKSAKLTLNANSRADIDPDMSDARRLRTLAQRLTKKEHVNPPFPDINVSHFDSAPIRALHTLADIDDFARTNPREKLIGYISVVLTGLNIVGPFKRNMLMGNECGRCGIPVFANRVRAECKQCEGVVELRINPRILGPIIDETGQIATGKLILSDHAWEQLLGRSAAQLVETQVDVLKYLEQRLLLLRVTMGFALCLEDEIGRLAVWSVRN</sequence>
<evidence type="ECO:0000313" key="1">
    <source>
        <dbReference type="EMBL" id="KAF2023549.1"/>
    </source>
</evidence>
<dbReference type="InterPro" id="IPR012340">
    <property type="entry name" value="NA-bd_OB-fold"/>
</dbReference>
<dbReference type="AlphaFoldDB" id="A0A9P4LGU9"/>
<organism evidence="1 2">
    <name type="scientific">Setomelanomma holmii</name>
    <dbReference type="NCBI Taxonomy" id="210430"/>
    <lineage>
        <taxon>Eukaryota</taxon>
        <taxon>Fungi</taxon>
        <taxon>Dikarya</taxon>
        <taxon>Ascomycota</taxon>
        <taxon>Pezizomycotina</taxon>
        <taxon>Dothideomycetes</taxon>
        <taxon>Pleosporomycetidae</taxon>
        <taxon>Pleosporales</taxon>
        <taxon>Pleosporineae</taxon>
        <taxon>Phaeosphaeriaceae</taxon>
        <taxon>Setomelanomma</taxon>
    </lineage>
</organism>
<reference evidence="1" key="1">
    <citation type="journal article" date="2020" name="Stud. Mycol.">
        <title>101 Dothideomycetes genomes: a test case for predicting lifestyles and emergence of pathogens.</title>
        <authorList>
            <person name="Haridas S."/>
            <person name="Albert R."/>
            <person name="Binder M."/>
            <person name="Bloem J."/>
            <person name="Labutti K."/>
            <person name="Salamov A."/>
            <person name="Andreopoulos B."/>
            <person name="Baker S."/>
            <person name="Barry K."/>
            <person name="Bills G."/>
            <person name="Bluhm B."/>
            <person name="Cannon C."/>
            <person name="Castanera R."/>
            <person name="Culley D."/>
            <person name="Daum C."/>
            <person name="Ezra D."/>
            <person name="Gonzalez J."/>
            <person name="Henrissat B."/>
            <person name="Kuo A."/>
            <person name="Liang C."/>
            <person name="Lipzen A."/>
            <person name="Lutzoni F."/>
            <person name="Magnuson J."/>
            <person name="Mondo S."/>
            <person name="Nolan M."/>
            <person name="Ohm R."/>
            <person name="Pangilinan J."/>
            <person name="Park H.-J."/>
            <person name="Ramirez L."/>
            <person name="Alfaro M."/>
            <person name="Sun H."/>
            <person name="Tritt A."/>
            <person name="Yoshinaga Y."/>
            <person name="Zwiers L.-H."/>
            <person name="Turgeon B."/>
            <person name="Goodwin S."/>
            <person name="Spatafora J."/>
            <person name="Crous P."/>
            <person name="Grigoriev I."/>
        </authorList>
    </citation>
    <scope>NUCLEOTIDE SEQUENCE</scope>
    <source>
        <strain evidence="1">CBS 110217</strain>
    </source>
</reference>